<evidence type="ECO:0000313" key="6">
    <source>
        <dbReference type="Proteomes" id="UP001589619"/>
    </source>
</evidence>
<feature type="domain" description="HTH araC/xylS-type" evidence="4">
    <location>
        <begin position="173"/>
        <end position="271"/>
    </location>
</feature>
<dbReference type="InterPro" id="IPR018060">
    <property type="entry name" value="HTH_AraC"/>
</dbReference>
<keyword evidence="1" id="KW-0805">Transcription regulation</keyword>
<dbReference type="PROSITE" id="PS00041">
    <property type="entry name" value="HTH_ARAC_FAMILY_1"/>
    <property type="match status" value="1"/>
</dbReference>
<reference evidence="5 6" key="1">
    <citation type="submission" date="2024-09" db="EMBL/GenBank/DDBJ databases">
        <authorList>
            <person name="Sun Q."/>
            <person name="Mori K."/>
        </authorList>
    </citation>
    <scope>NUCLEOTIDE SEQUENCE [LARGE SCALE GENOMIC DNA]</scope>
    <source>
        <strain evidence="5 6">JCM 12520</strain>
    </source>
</reference>
<dbReference type="PANTHER" id="PTHR43280:SF2">
    <property type="entry name" value="HTH-TYPE TRANSCRIPTIONAL REGULATOR EXSA"/>
    <property type="match status" value="1"/>
</dbReference>
<protein>
    <submittedName>
        <fullName evidence="5">AraC family transcriptional regulator</fullName>
    </submittedName>
</protein>
<gene>
    <name evidence="5" type="ORF">ACFFNY_18570</name>
</gene>
<evidence type="ECO:0000259" key="4">
    <source>
        <dbReference type="PROSITE" id="PS01124"/>
    </source>
</evidence>
<dbReference type="SUPFAM" id="SSF46689">
    <property type="entry name" value="Homeodomain-like"/>
    <property type="match status" value="2"/>
</dbReference>
<dbReference type="Gene3D" id="1.10.10.60">
    <property type="entry name" value="Homeodomain-like"/>
    <property type="match status" value="2"/>
</dbReference>
<dbReference type="InterPro" id="IPR018062">
    <property type="entry name" value="HTH_AraC-typ_CS"/>
</dbReference>
<dbReference type="Proteomes" id="UP001589619">
    <property type="component" value="Unassembled WGS sequence"/>
</dbReference>
<evidence type="ECO:0000256" key="3">
    <source>
        <dbReference type="ARBA" id="ARBA00023163"/>
    </source>
</evidence>
<dbReference type="Pfam" id="PF12833">
    <property type="entry name" value="HTH_18"/>
    <property type="match status" value="1"/>
</dbReference>
<dbReference type="InterPro" id="IPR037923">
    <property type="entry name" value="HTH-like"/>
</dbReference>
<dbReference type="InterPro" id="IPR009057">
    <property type="entry name" value="Homeodomain-like_sf"/>
</dbReference>
<dbReference type="Pfam" id="PF02311">
    <property type="entry name" value="AraC_binding"/>
    <property type="match status" value="1"/>
</dbReference>
<accession>A0ABV5VZZ5</accession>
<dbReference type="PRINTS" id="PR00032">
    <property type="entry name" value="HTHARAC"/>
</dbReference>
<dbReference type="InterPro" id="IPR020449">
    <property type="entry name" value="Tscrpt_reg_AraC-type_HTH"/>
</dbReference>
<evidence type="ECO:0000256" key="1">
    <source>
        <dbReference type="ARBA" id="ARBA00023015"/>
    </source>
</evidence>
<keyword evidence="2" id="KW-0238">DNA-binding</keyword>
<dbReference type="RefSeq" id="WP_344900993.1">
    <property type="nucleotide sequence ID" value="NZ_BAAAYO010000001.1"/>
</dbReference>
<evidence type="ECO:0000256" key="2">
    <source>
        <dbReference type="ARBA" id="ARBA00023125"/>
    </source>
</evidence>
<sequence length="273" mass="31586">MMPNKPHTTSAEVLHADYAYHYKPYQTAKRVLNYYYFRLQVEGQCTALIGDRTVPIGPGDVLLYRPGDVAFFQFIRPAEQPVHKSLISGNYYMSCRGEWLDQWCVRSDIPRHIKVPLGDSMMTIFKEIVQEHRRAKPHKSDISDYLLRVLCLMIERTIPEADRNVNNPSQLVGRMKQYIMENATSSFRLEDVARDAGISVPHAVALFKSAFGQTIMQYAMEVRLSIACNRIKFTMTNLDRIAESTGFGSYTYFHRVFRAKFGISPKQYREQHI</sequence>
<comment type="caution">
    <text evidence="5">The sequence shown here is derived from an EMBL/GenBank/DDBJ whole genome shotgun (WGS) entry which is preliminary data.</text>
</comment>
<dbReference type="InterPro" id="IPR003313">
    <property type="entry name" value="AraC-bd"/>
</dbReference>
<evidence type="ECO:0000313" key="5">
    <source>
        <dbReference type="EMBL" id="MFB9753576.1"/>
    </source>
</evidence>
<organism evidence="5 6">
    <name type="scientific">Paenibacillus hodogayensis</name>
    <dbReference type="NCBI Taxonomy" id="279208"/>
    <lineage>
        <taxon>Bacteria</taxon>
        <taxon>Bacillati</taxon>
        <taxon>Bacillota</taxon>
        <taxon>Bacilli</taxon>
        <taxon>Bacillales</taxon>
        <taxon>Paenibacillaceae</taxon>
        <taxon>Paenibacillus</taxon>
    </lineage>
</organism>
<proteinExistence type="predicted"/>
<keyword evidence="6" id="KW-1185">Reference proteome</keyword>
<dbReference type="PROSITE" id="PS01124">
    <property type="entry name" value="HTH_ARAC_FAMILY_2"/>
    <property type="match status" value="1"/>
</dbReference>
<keyword evidence="3" id="KW-0804">Transcription</keyword>
<dbReference type="PANTHER" id="PTHR43280">
    <property type="entry name" value="ARAC-FAMILY TRANSCRIPTIONAL REGULATOR"/>
    <property type="match status" value="1"/>
</dbReference>
<dbReference type="SUPFAM" id="SSF51215">
    <property type="entry name" value="Regulatory protein AraC"/>
    <property type="match status" value="1"/>
</dbReference>
<name>A0ABV5VZZ5_9BACL</name>
<dbReference type="EMBL" id="JBHMAG010000012">
    <property type="protein sequence ID" value="MFB9753576.1"/>
    <property type="molecule type" value="Genomic_DNA"/>
</dbReference>
<dbReference type="SMART" id="SM00342">
    <property type="entry name" value="HTH_ARAC"/>
    <property type="match status" value="1"/>
</dbReference>